<protein>
    <submittedName>
        <fullName evidence="2">Uncharacterized protein</fullName>
    </submittedName>
</protein>
<dbReference type="EMBL" id="JACHND010000001">
    <property type="protein sequence ID" value="MBB4702541.1"/>
    <property type="molecule type" value="Genomic_DNA"/>
</dbReference>
<reference evidence="2 3" key="1">
    <citation type="submission" date="2020-08" db="EMBL/GenBank/DDBJ databases">
        <title>Sequencing the genomes of 1000 actinobacteria strains.</title>
        <authorList>
            <person name="Klenk H.-P."/>
        </authorList>
    </citation>
    <scope>NUCLEOTIDE SEQUENCE [LARGE SCALE GENOMIC DNA]</scope>
    <source>
        <strain evidence="2 3">DSM 45784</strain>
    </source>
</reference>
<feature type="transmembrane region" description="Helical" evidence="1">
    <location>
        <begin position="6"/>
        <end position="26"/>
    </location>
</feature>
<comment type="caution">
    <text evidence="2">The sequence shown here is derived from an EMBL/GenBank/DDBJ whole genome shotgun (WGS) entry which is preliminary data.</text>
</comment>
<dbReference type="Proteomes" id="UP000542210">
    <property type="component" value="Unassembled WGS sequence"/>
</dbReference>
<sequence length="75" mass="8463">MPTNPLLAVYVLGAYGWAFFVALGLVMRPQMIATLARESRVPWMVFAAMMLVAYSIFWPITICGLLASIINDRRR</sequence>
<name>A0A7W7D9L1_9ACTN</name>
<dbReference type="RefSeq" id="WP_184882382.1">
    <property type="nucleotide sequence ID" value="NZ_BOOV01000033.1"/>
</dbReference>
<accession>A0A7W7D9L1</accession>
<keyword evidence="1" id="KW-1133">Transmembrane helix</keyword>
<evidence type="ECO:0000313" key="3">
    <source>
        <dbReference type="Proteomes" id="UP000542210"/>
    </source>
</evidence>
<gene>
    <name evidence="2" type="ORF">BJ982_004085</name>
</gene>
<keyword evidence="1" id="KW-0812">Transmembrane</keyword>
<proteinExistence type="predicted"/>
<feature type="transmembrane region" description="Helical" evidence="1">
    <location>
        <begin position="46"/>
        <end position="70"/>
    </location>
</feature>
<organism evidence="2 3">
    <name type="scientific">Sphaerisporangium siamense</name>
    <dbReference type="NCBI Taxonomy" id="795645"/>
    <lineage>
        <taxon>Bacteria</taxon>
        <taxon>Bacillati</taxon>
        <taxon>Actinomycetota</taxon>
        <taxon>Actinomycetes</taxon>
        <taxon>Streptosporangiales</taxon>
        <taxon>Streptosporangiaceae</taxon>
        <taxon>Sphaerisporangium</taxon>
    </lineage>
</organism>
<keyword evidence="1" id="KW-0472">Membrane</keyword>
<evidence type="ECO:0000313" key="2">
    <source>
        <dbReference type="EMBL" id="MBB4702541.1"/>
    </source>
</evidence>
<dbReference type="AlphaFoldDB" id="A0A7W7D9L1"/>
<keyword evidence="3" id="KW-1185">Reference proteome</keyword>
<evidence type="ECO:0000256" key="1">
    <source>
        <dbReference type="SAM" id="Phobius"/>
    </source>
</evidence>